<name>A0A836BAL9_9CHLO</name>
<dbReference type="InterPro" id="IPR029058">
    <property type="entry name" value="AB_hydrolase_fold"/>
</dbReference>
<organism evidence="2 3">
    <name type="scientific">Chlamydomonas schloesseri</name>
    <dbReference type="NCBI Taxonomy" id="2026947"/>
    <lineage>
        <taxon>Eukaryota</taxon>
        <taxon>Viridiplantae</taxon>
        <taxon>Chlorophyta</taxon>
        <taxon>core chlorophytes</taxon>
        <taxon>Chlorophyceae</taxon>
        <taxon>CS clade</taxon>
        <taxon>Chlamydomonadales</taxon>
        <taxon>Chlamydomonadaceae</taxon>
        <taxon>Chlamydomonas</taxon>
    </lineage>
</organism>
<sequence length="275" mass="28688">MLVRSSPLCSVARCQDGQRRPALSATSCLAHGDASGPALARRNTHTPGTRAAAAGPLRGDSGRDTEPLSAPEVDDAPSDRSQDSGSGSSAQLGRRQVLSALTAAPLLLLPPAPAHAVTTTRTPAQCRAQFAPYLVQPDYSGPGPLAVGRLPRREHTCTSCFPALTSPATTLKLDVHYPRGGGGGDLGLGPPFPLAVFSAGFLLPGDSLAGYAERLASWGYCCITYDRNETVASLLDDAACCLLLRELLDWAGADPLLRRLADPGRQGVYLVGHSR</sequence>
<reference evidence="2" key="1">
    <citation type="journal article" date="2020" name="bioRxiv">
        <title>Comparative genomics of Chlamydomonas.</title>
        <authorList>
            <person name="Craig R.J."/>
            <person name="Hasan A.R."/>
            <person name="Ness R.W."/>
            <person name="Keightley P.D."/>
        </authorList>
    </citation>
    <scope>NUCLEOTIDE SEQUENCE</scope>
    <source>
        <strain evidence="2">CCAP 11/173</strain>
    </source>
</reference>
<gene>
    <name evidence="2" type="ORF">HYH02_003012</name>
</gene>
<dbReference type="SUPFAM" id="SSF53474">
    <property type="entry name" value="alpha/beta-Hydrolases"/>
    <property type="match status" value="1"/>
</dbReference>
<accession>A0A836BAL9</accession>
<dbReference type="GO" id="GO:0015996">
    <property type="term" value="P:chlorophyll catabolic process"/>
    <property type="evidence" value="ECO:0007669"/>
    <property type="project" value="TreeGrafter"/>
</dbReference>
<evidence type="ECO:0000313" key="3">
    <source>
        <dbReference type="Proteomes" id="UP000613740"/>
    </source>
</evidence>
<dbReference type="GO" id="GO:0047746">
    <property type="term" value="F:chlorophyllase activity"/>
    <property type="evidence" value="ECO:0007669"/>
    <property type="project" value="TreeGrafter"/>
</dbReference>
<proteinExistence type="predicted"/>
<comment type="caution">
    <text evidence="2">The sequence shown here is derived from an EMBL/GenBank/DDBJ whole genome shotgun (WGS) entry which is preliminary data.</text>
</comment>
<evidence type="ECO:0008006" key="4">
    <source>
        <dbReference type="Google" id="ProtNLM"/>
    </source>
</evidence>
<dbReference type="Proteomes" id="UP000613740">
    <property type="component" value="Unassembled WGS sequence"/>
</dbReference>
<protein>
    <recommendedName>
        <fullName evidence="4">Chlorophyllase</fullName>
    </recommendedName>
</protein>
<dbReference type="Gene3D" id="3.40.50.1820">
    <property type="entry name" value="alpha/beta hydrolase"/>
    <property type="match status" value="1"/>
</dbReference>
<dbReference type="AlphaFoldDB" id="A0A836BAL9"/>
<dbReference type="EMBL" id="JAEHOD010000005">
    <property type="protein sequence ID" value="KAG2452782.1"/>
    <property type="molecule type" value="Genomic_DNA"/>
</dbReference>
<evidence type="ECO:0000313" key="2">
    <source>
        <dbReference type="EMBL" id="KAG2452782.1"/>
    </source>
</evidence>
<dbReference type="OrthoDB" id="2093222at2759"/>
<dbReference type="PANTHER" id="PTHR33428:SF14">
    <property type="entry name" value="CARBOXYLESTERASE TYPE B DOMAIN-CONTAINING PROTEIN"/>
    <property type="match status" value="1"/>
</dbReference>
<feature type="region of interest" description="Disordered" evidence="1">
    <location>
        <begin position="30"/>
        <end position="92"/>
    </location>
</feature>
<keyword evidence="3" id="KW-1185">Reference proteome</keyword>
<evidence type="ECO:0000256" key="1">
    <source>
        <dbReference type="SAM" id="MobiDB-lite"/>
    </source>
</evidence>
<dbReference type="PANTHER" id="PTHR33428">
    <property type="entry name" value="CHLOROPHYLLASE-2, CHLOROPLASTIC"/>
    <property type="match status" value="1"/>
</dbReference>